<protein>
    <submittedName>
        <fullName evidence="5">GfV-C20-ORF1</fullName>
    </submittedName>
</protein>
<evidence type="ECO:0000256" key="3">
    <source>
        <dbReference type="SAM" id="MobiDB-lite"/>
    </source>
</evidence>
<evidence type="ECO:0000256" key="1">
    <source>
        <dbReference type="ARBA" id="ARBA00022801"/>
    </source>
</evidence>
<feature type="domain" description="Primase C-terminal 2" evidence="4">
    <location>
        <begin position="241"/>
        <end position="302"/>
    </location>
</feature>
<dbReference type="OrthoDB" id="33188at10239"/>
<evidence type="ECO:0000313" key="6">
    <source>
        <dbReference type="Proteomes" id="UP000203987"/>
    </source>
</evidence>
<dbReference type="KEGG" id="vg:5179611"/>
<dbReference type="InterPro" id="IPR014819">
    <property type="entry name" value="PriCT_2"/>
</dbReference>
<dbReference type="GeneID" id="5179611"/>
<dbReference type="RefSeq" id="YP_001029423.1">
    <property type="nucleotide sequence ID" value="NC_008923.1"/>
</dbReference>
<dbReference type="GO" id="GO:0016817">
    <property type="term" value="F:hydrolase activity, acting on acid anhydrides"/>
    <property type="evidence" value="ECO:0007669"/>
    <property type="project" value="InterPro"/>
</dbReference>
<evidence type="ECO:0000313" key="5">
    <source>
        <dbReference type="EMBL" id="BAF45559.1"/>
    </source>
</evidence>
<dbReference type="PANTHER" id="PTHR35372">
    <property type="entry name" value="ATP BINDING PROTEIN-RELATED"/>
    <property type="match status" value="1"/>
</dbReference>
<keyword evidence="2" id="KW-0175">Coiled coil</keyword>
<sequence length="972" mass="113231">MYNLKKRIVDRHVKELREKTVSQDKLPNTRRGNCAVSTRQRVANANETRKQLISKLEKAKQTITDLQDERESTQRLCINLQNKNAKLKLKIKKYEEICKQKKKILISNKEKTITINKLKKLNMSQKKEIEELQVKKKEHDMRLQSTRQACKRLFNSRLDRKFAENNSHLITEVHKLYSLNNHLDKIQHCPAMVYMNSVQVPETSESLIDINESNSEPPSKKMKTNENPGNISYNKKSLERLVMDLESRHSEKYDLWRNVLWALNTCGLENGYDTLDIADKFSKRSAKYKNIEDVKKTFQSSDGTMALQYLIDISKIYEEGLHDMEEYLSTIVPPIYLPLTLTQMDLRDRSKLRLTVKCSDASYVLFIIPHLGVLTDHNGIRLNFLTTKIHSSSSTLRSLCAEMSDGFTVTFQEDDYVFRSRRHSLEFILNNPLDGENASITFPNHKRGRKTCDLQRIHKALRKETMKLLSIKSGKIFAKDDNCIVYFNNKNSDATRDDIKLVQALYAAKPNIKTRYCYSGNTISCCDPKTNVWEIIGEKKFDFHLRTYLTEIAEIKLTKAELKHMNTKNAIANIRNIILGGVEITNFANRLNSKLHLFITDNKTIDTSSIPPIIRHIEIEDLAKTTCGWSYNSELAAKYKEPVQSYFNTLFPEQSERDWFLSFIARFLNGRRMDEPFLILTDEHEGKTGKKTLAKLLKAVFGSYYLSNSTIVRAGGTRENNEFAGGLYGFNEKRLLLADGLQKTDTLNCGFIKAITGDCNYYMKHINKFFRTQFEFVVQAGLVVIANEKNMPKFDKTDENFLKKMVVCPLRSRFVTQEEFQEMRRSKNKMTNILIANDSSKLPFHEWRSATLDLLTEYYNKPISTIPDSMKAWKKRVCDMFFDYTDWMNLHLCKSQNENEFVSATEIMIRIKKPEKYMDPREMQRLQIAMKEWAIKNECKYKSRHMHPDDKRKRVETRSVIMNATLDNAVEE</sequence>
<proteinExistence type="predicted"/>
<reference evidence="5 6" key="1">
    <citation type="journal article" date="2007" name="J. Virol.">
        <title>Genomic and morphological features of a banchine polydnavirus: comparison with bracoviruses and ichnoviruses.</title>
        <authorList>
            <person name="Lapointe R."/>
            <person name="Tanaka K."/>
            <person name="Barney W.E."/>
            <person name="Whitfield J.B."/>
            <person name="Banks J.C."/>
            <person name="Beliveau C."/>
            <person name="Stoltz D."/>
            <person name="Webb B.A."/>
            <person name="Cusson M."/>
        </authorList>
    </citation>
    <scope>NUCLEOTIDE SEQUENCE [LARGE SCALE GENOMIC DNA]</scope>
</reference>
<accession>A2PZY7</accession>
<organism evidence="5 6">
    <name type="scientific">Ichnoviriform fumiferanae</name>
    <dbReference type="NCBI Taxonomy" id="419435"/>
    <lineage>
        <taxon>Viruses</taxon>
        <taxon>Viruses incertae sedis</taxon>
        <taxon>Polydnaviriformidae</taxon>
        <taxon>Ichnoviriform</taxon>
    </lineage>
</organism>
<feature type="coiled-coil region" evidence="2">
    <location>
        <begin position="42"/>
        <end position="149"/>
    </location>
</feature>
<dbReference type="EMBL" id="AB289997">
    <property type="protein sequence ID" value="BAF45559.1"/>
    <property type="molecule type" value="Genomic_DNA"/>
</dbReference>
<dbReference type="Proteomes" id="UP000203987">
    <property type="component" value="Genome"/>
</dbReference>
<evidence type="ECO:0000256" key="2">
    <source>
        <dbReference type="SAM" id="Coils"/>
    </source>
</evidence>
<feature type="region of interest" description="Disordered" evidence="3">
    <location>
        <begin position="210"/>
        <end position="230"/>
    </location>
</feature>
<name>A2PZY7_9VIRU</name>
<dbReference type="Pfam" id="PF08707">
    <property type="entry name" value="PriCT_2"/>
    <property type="match status" value="1"/>
</dbReference>
<dbReference type="PANTHER" id="PTHR35372:SF2">
    <property type="entry name" value="SF3 HELICASE DOMAIN-CONTAINING PROTEIN"/>
    <property type="match status" value="1"/>
</dbReference>
<dbReference type="InterPro" id="IPR051620">
    <property type="entry name" value="ORF904-like_C"/>
</dbReference>
<keyword evidence="1" id="KW-0378">Hydrolase</keyword>
<evidence type="ECO:0000259" key="4">
    <source>
        <dbReference type="Pfam" id="PF08707"/>
    </source>
</evidence>